<protein>
    <submittedName>
        <fullName evidence="2">Pentatricopeptide repeat-containing protein-like</fullName>
    </submittedName>
</protein>
<dbReference type="Proteomes" id="UP000250235">
    <property type="component" value="Unassembled WGS sequence"/>
</dbReference>
<reference evidence="2 3" key="1">
    <citation type="journal article" date="2015" name="Proc. Natl. Acad. Sci. U.S.A.">
        <title>The resurrection genome of Boea hygrometrica: A blueprint for survival of dehydration.</title>
        <authorList>
            <person name="Xiao L."/>
            <person name="Yang G."/>
            <person name="Zhang L."/>
            <person name="Yang X."/>
            <person name="Zhao S."/>
            <person name="Ji Z."/>
            <person name="Zhou Q."/>
            <person name="Hu M."/>
            <person name="Wang Y."/>
            <person name="Chen M."/>
            <person name="Xu Y."/>
            <person name="Jin H."/>
            <person name="Xiao X."/>
            <person name="Hu G."/>
            <person name="Bao F."/>
            <person name="Hu Y."/>
            <person name="Wan P."/>
            <person name="Li L."/>
            <person name="Deng X."/>
            <person name="Kuang T."/>
            <person name="Xiang C."/>
            <person name="Zhu J.K."/>
            <person name="Oliver M.J."/>
            <person name="He Y."/>
        </authorList>
    </citation>
    <scope>NUCLEOTIDE SEQUENCE [LARGE SCALE GENOMIC DNA]</scope>
    <source>
        <strain evidence="3">cv. XS01</strain>
    </source>
</reference>
<evidence type="ECO:0000313" key="3">
    <source>
        <dbReference type="Proteomes" id="UP000250235"/>
    </source>
</evidence>
<sequence>MRSQFSESDEPLRAPNKKRKMKIEFRLLHDVVVKALCAKVGSFDQSTWDNVSARMNIFDEWMHFRKERELLDLSSQEVSVVNCKARRKLVAGRSSGSQAGQSSGTAGRSPFP</sequence>
<proteinExistence type="predicted"/>
<accession>A0A2Z7C3B1</accession>
<name>A0A2Z7C3B1_9LAMI</name>
<feature type="compositionally biased region" description="Low complexity" evidence="1">
    <location>
        <begin position="91"/>
        <end position="112"/>
    </location>
</feature>
<dbReference type="EMBL" id="KQ999469">
    <property type="protein sequence ID" value="KZV41404.1"/>
    <property type="molecule type" value="Genomic_DNA"/>
</dbReference>
<evidence type="ECO:0000256" key="1">
    <source>
        <dbReference type="SAM" id="MobiDB-lite"/>
    </source>
</evidence>
<gene>
    <name evidence="2" type="ORF">F511_35724</name>
</gene>
<dbReference type="AlphaFoldDB" id="A0A2Z7C3B1"/>
<evidence type="ECO:0000313" key="2">
    <source>
        <dbReference type="EMBL" id="KZV41404.1"/>
    </source>
</evidence>
<feature type="region of interest" description="Disordered" evidence="1">
    <location>
        <begin position="89"/>
        <end position="112"/>
    </location>
</feature>
<organism evidence="2 3">
    <name type="scientific">Dorcoceras hygrometricum</name>
    <dbReference type="NCBI Taxonomy" id="472368"/>
    <lineage>
        <taxon>Eukaryota</taxon>
        <taxon>Viridiplantae</taxon>
        <taxon>Streptophyta</taxon>
        <taxon>Embryophyta</taxon>
        <taxon>Tracheophyta</taxon>
        <taxon>Spermatophyta</taxon>
        <taxon>Magnoliopsida</taxon>
        <taxon>eudicotyledons</taxon>
        <taxon>Gunneridae</taxon>
        <taxon>Pentapetalae</taxon>
        <taxon>asterids</taxon>
        <taxon>lamiids</taxon>
        <taxon>Lamiales</taxon>
        <taxon>Gesneriaceae</taxon>
        <taxon>Didymocarpoideae</taxon>
        <taxon>Trichosporeae</taxon>
        <taxon>Loxocarpinae</taxon>
        <taxon>Dorcoceras</taxon>
    </lineage>
</organism>
<keyword evidence="3" id="KW-1185">Reference proteome</keyword>